<proteinExistence type="predicted"/>
<dbReference type="AlphaFoldDB" id="A0A8S1JFQ1"/>
<protein>
    <submittedName>
        <fullName evidence="1">Uncharacterized protein</fullName>
    </submittedName>
</protein>
<organism evidence="1 2">
    <name type="scientific">Ostreobium quekettii</name>
    <dbReference type="NCBI Taxonomy" id="121088"/>
    <lineage>
        <taxon>Eukaryota</taxon>
        <taxon>Viridiplantae</taxon>
        <taxon>Chlorophyta</taxon>
        <taxon>core chlorophytes</taxon>
        <taxon>Ulvophyceae</taxon>
        <taxon>TCBD clade</taxon>
        <taxon>Bryopsidales</taxon>
        <taxon>Ostreobineae</taxon>
        <taxon>Ostreobiaceae</taxon>
        <taxon>Ostreobium</taxon>
    </lineage>
</organism>
<dbReference type="EMBL" id="CAJHUC010002976">
    <property type="protein sequence ID" value="CAD7704937.1"/>
    <property type="molecule type" value="Genomic_DNA"/>
</dbReference>
<comment type="caution">
    <text evidence="1">The sequence shown here is derived from an EMBL/GenBank/DDBJ whole genome shotgun (WGS) entry which is preliminary data.</text>
</comment>
<sequence length="117" mass="12883">MCVLKSNWPNILHVEPASVEETQYRTRVASVSTFPSGSRGMLACHHPALCKTLSDCPYASVHYQEVQHFLHLTPWDPGCGGAVAAGSVHCDGCHVLKFIRRPLVLARHSCQCRCRGV</sequence>
<evidence type="ECO:0000313" key="1">
    <source>
        <dbReference type="EMBL" id="CAD7704937.1"/>
    </source>
</evidence>
<reference evidence="1" key="1">
    <citation type="submission" date="2020-12" db="EMBL/GenBank/DDBJ databases">
        <authorList>
            <person name="Iha C."/>
        </authorList>
    </citation>
    <scope>NUCLEOTIDE SEQUENCE</scope>
</reference>
<dbReference type="Proteomes" id="UP000708148">
    <property type="component" value="Unassembled WGS sequence"/>
</dbReference>
<name>A0A8S1JFQ1_9CHLO</name>
<evidence type="ECO:0000313" key="2">
    <source>
        <dbReference type="Proteomes" id="UP000708148"/>
    </source>
</evidence>
<accession>A0A8S1JFQ1</accession>
<keyword evidence="2" id="KW-1185">Reference proteome</keyword>
<gene>
    <name evidence="1" type="ORF">OSTQU699_LOCUS10292</name>
</gene>